<comment type="caution">
    <text evidence="1">The sequence shown here is derived from an EMBL/GenBank/DDBJ whole genome shotgun (WGS) entry which is preliminary data.</text>
</comment>
<gene>
    <name evidence="1" type="ORF">PMIN01_01671</name>
</gene>
<evidence type="ECO:0000313" key="2">
    <source>
        <dbReference type="Proteomes" id="UP000756921"/>
    </source>
</evidence>
<name>A0A9P6GNN3_9PLEO</name>
<sequence>MPATSRPDLELWLKRDAWLKKTIHPEQAYMWPQLNSHDLIKRNMFLVFLNSRGRHFGPWMWMAERSDSPWKSWADQRGIAGQEKMVLAWKSRSIFTCDPHKSKLPATWARNIGHRLAIKYGWTAETFVVE</sequence>
<accession>A0A9P6GNN3</accession>
<keyword evidence="2" id="KW-1185">Reference proteome</keyword>
<proteinExistence type="predicted"/>
<protein>
    <submittedName>
        <fullName evidence="1">Uncharacterized protein</fullName>
    </submittedName>
</protein>
<organism evidence="1 2">
    <name type="scientific">Paraphaeosphaeria minitans</name>
    <dbReference type="NCBI Taxonomy" id="565426"/>
    <lineage>
        <taxon>Eukaryota</taxon>
        <taxon>Fungi</taxon>
        <taxon>Dikarya</taxon>
        <taxon>Ascomycota</taxon>
        <taxon>Pezizomycotina</taxon>
        <taxon>Dothideomycetes</taxon>
        <taxon>Pleosporomycetidae</taxon>
        <taxon>Pleosporales</taxon>
        <taxon>Massarineae</taxon>
        <taxon>Didymosphaeriaceae</taxon>
        <taxon>Paraphaeosphaeria</taxon>
    </lineage>
</organism>
<dbReference type="OrthoDB" id="2922289at2759"/>
<evidence type="ECO:0000313" key="1">
    <source>
        <dbReference type="EMBL" id="KAF9739037.1"/>
    </source>
</evidence>
<dbReference type="AlphaFoldDB" id="A0A9P6GNN3"/>
<reference evidence="1" key="1">
    <citation type="journal article" date="2020" name="Mol. Plant Microbe Interact.">
        <title>Genome Sequence of the Biocontrol Agent Coniothyrium minitans strain Conio (IMI 134523).</title>
        <authorList>
            <person name="Patel D."/>
            <person name="Shittu T.A."/>
            <person name="Baroncelli R."/>
            <person name="Muthumeenakshi S."/>
            <person name="Osborne T.H."/>
            <person name="Janganan T.K."/>
            <person name="Sreenivasaprasad S."/>
        </authorList>
    </citation>
    <scope>NUCLEOTIDE SEQUENCE</scope>
    <source>
        <strain evidence="1">Conio</strain>
    </source>
</reference>
<dbReference type="Proteomes" id="UP000756921">
    <property type="component" value="Unassembled WGS sequence"/>
</dbReference>
<dbReference type="EMBL" id="WJXW01000002">
    <property type="protein sequence ID" value="KAF9739037.1"/>
    <property type="molecule type" value="Genomic_DNA"/>
</dbReference>